<feature type="transmembrane region" description="Helical" evidence="8">
    <location>
        <begin position="430"/>
        <end position="450"/>
    </location>
</feature>
<gene>
    <name evidence="9" type="ORF">JF625_13135</name>
</gene>
<evidence type="ECO:0000256" key="3">
    <source>
        <dbReference type="ARBA" id="ARBA00022475"/>
    </source>
</evidence>
<evidence type="ECO:0000256" key="2">
    <source>
        <dbReference type="ARBA" id="ARBA00022448"/>
    </source>
</evidence>
<evidence type="ECO:0000313" key="10">
    <source>
        <dbReference type="Proteomes" id="UP000700706"/>
    </source>
</evidence>
<evidence type="ECO:0000256" key="1">
    <source>
        <dbReference type="ARBA" id="ARBA00004429"/>
    </source>
</evidence>
<feature type="transmembrane region" description="Helical" evidence="8">
    <location>
        <begin position="385"/>
        <end position="409"/>
    </location>
</feature>
<feature type="transmembrane region" description="Helical" evidence="8">
    <location>
        <begin position="982"/>
        <end position="1005"/>
    </location>
</feature>
<feature type="transmembrane region" description="Helical" evidence="8">
    <location>
        <begin position="905"/>
        <end position="926"/>
    </location>
</feature>
<organism evidence="9 10">
    <name type="scientific">Inquilinus limosus</name>
    <dbReference type="NCBI Taxonomy" id="171674"/>
    <lineage>
        <taxon>Bacteria</taxon>
        <taxon>Pseudomonadati</taxon>
        <taxon>Pseudomonadota</taxon>
        <taxon>Alphaproteobacteria</taxon>
        <taxon>Rhodospirillales</taxon>
        <taxon>Rhodospirillaceae</taxon>
        <taxon>Inquilinus</taxon>
    </lineage>
</organism>
<keyword evidence="7 8" id="KW-0472">Membrane</keyword>
<dbReference type="EMBL" id="JAEKLZ010000197">
    <property type="protein sequence ID" value="MBW8726085.1"/>
    <property type="molecule type" value="Genomic_DNA"/>
</dbReference>
<dbReference type="Gene3D" id="3.30.70.1430">
    <property type="entry name" value="Multidrug efflux transporter AcrB pore domain"/>
    <property type="match status" value="2"/>
</dbReference>
<name>A0A952FMU9_9PROT</name>
<feature type="transmembrane region" description="Helical" evidence="8">
    <location>
        <begin position="517"/>
        <end position="542"/>
    </location>
</feature>
<dbReference type="Proteomes" id="UP000700706">
    <property type="component" value="Unassembled WGS sequence"/>
</dbReference>
<dbReference type="PANTHER" id="PTHR32063">
    <property type="match status" value="1"/>
</dbReference>
<dbReference type="Gene3D" id="1.20.1640.10">
    <property type="entry name" value="Multidrug efflux transporter AcrB transmembrane domain"/>
    <property type="match status" value="2"/>
</dbReference>
<keyword evidence="2" id="KW-0813">Transport</keyword>
<dbReference type="FunFam" id="1.20.1640.10:FF:000001">
    <property type="entry name" value="Efflux pump membrane transporter"/>
    <property type="match status" value="1"/>
</dbReference>
<dbReference type="Gene3D" id="3.30.70.1320">
    <property type="entry name" value="Multidrug efflux transporter AcrB pore domain like"/>
    <property type="match status" value="1"/>
</dbReference>
<feature type="transmembrane region" description="Helical" evidence="8">
    <location>
        <begin position="359"/>
        <end position="379"/>
    </location>
</feature>
<feature type="transmembrane region" description="Helical" evidence="8">
    <location>
        <begin position="333"/>
        <end position="352"/>
    </location>
</feature>
<reference evidence="9" key="1">
    <citation type="submission" date="2020-06" db="EMBL/GenBank/DDBJ databases">
        <title>Stable isotope informed genome-resolved metagenomics uncovers potential trophic interactions in rhizosphere soil.</title>
        <authorList>
            <person name="Starr E.P."/>
            <person name="Shi S."/>
            <person name="Blazewicz S.J."/>
            <person name="Koch B.J."/>
            <person name="Probst A.J."/>
            <person name="Hungate B.A."/>
            <person name="Pett-Ridge J."/>
            <person name="Firestone M.K."/>
            <person name="Banfield J.F."/>
        </authorList>
    </citation>
    <scope>NUCLEOTIDE SEQUENCE</scope>
    <source>
        <strain evidence="9">YM_69_17</strain>
    </source>
</reference>
<dbReference type="PRINTS" id="PR00702">
    <property type="entry name" value="ACRIFLAVINRP"/>
</dbReference>
<evidence type="ECO:0000256" key="4">
    <source>
        <dbReference type="ARBA" id="ARBA00022519"/>
    </source>
</evidence>
<dbReference type="AlphaFoldDB" id="A0A952FMU9"/>
<accession>A0A952FMU9</accession>
<dbReference type="Gene3D" id="3.30.2090.10">
    <property type="entry name" value="Multidrug efflux transporter AcrB TolC docking domain, DN and DC subdomains"/>
    <property type="match status" value="2"/>
</dbReference>
<dbReference type="Gene3D" id="3.30.70.1440">
    <property type="entry name" value="Multidrug efflux transporter AcrB pore domain"/>
    <property type="match status" value="1"/>
</dbReference>
<dbReference type="SUPFAM" id="SSF82866">
    <property type="entry name" value="Multidrug efflux transporter AcrB transmembrane domain"/>
    <property type="match status" value="2"/>
</dbReference>
<dbReference type="PANTHER" id="PTHR32063:SF14">
    <property type="entry name" value="BLL4319 PROTEIN"/>
    <property type="match status" value="1"/>
</dbReference>
<protein>
    <submittedName>
        <fullName evidence="9">Efflux RND transporter permease subunit</fullName>
    </submittedName>
</protein>
<feature type="transmembrane region" description="Helical" evidence="8">
    <location>
        <begin position="462"/>
        <end position="480"/>
    </location>
</feature>
<evidence type="ECO:0000256" key="8">
    <source>
        <dbReference type="SAM" id="Phobius"/>
    </source>
</evidence>
<dbReference type="GO" id="GO:0042910">
    <property type="term" value="F:xenobiotic transmembrane transporter activity"/>
    <property type="evidence" value="ECO:0007669"/>
    <property type="project" value="TreeGrafter"/>
</dbReference>
<keyword evidence="6 8" id="KW-1133">Transmembrane helix</keyword>
<proteinExistence type="predicted"/>
<dbReference type="SUPFAM" id="SSF82693">
    <property type="entry name" value="Multidrug efflux transporter AcrB pore domain, PN1, PN2, PC1 and PC2 subdomains"/>
    <property type="match status" value="4"/>
</dbReference>
<keyword evidence="3" id="KW-1003">Cell membrane</keyword>
<dbReference type="SUPFAM" id="SSF82714">
    <property type="entry name" value="Multidrug efflux transporter AcrB TolC docking domain, DN and DC subdomains"/>
    <property type="match status" value="2"/>
</dbReference>
<comment type="subcellular location">
    <subcellularLocation>
        <location evidence="1">Cell inner membrane</location>
        <topology evidence="1">Multi-pass membrane protein</topology>
    </subcellularLocation>
</comment>
<dbReference type="GO" id="GO:0005886">
    <property type="term" value="C:plasma membrane"/>
    <property type="evidence" value="ECO:0007669"/>
    <property type="project" value="UniProtKB-SubCell"/>
</dbReference>
<sequence length="1038" mass="111318">MVLSDTAIKRPVFAVVVSLLLVVLGAFAFQRLTVREYPNIDPPIVSITTTYEGASAQVIESQITQIIEEGVSGVAGIRTLRSTSQEGRSSVRLEFDVESDVESATNDVRDSVSRVIGRLPDDADAPIIRKVDSDASPIIYATLTSDGRSAIELSDLAKRYVVDPLSAVTGVAQVTIGGERQPSMRVWLDRNAMAARRVTAQDVKDALEAQNVELPSGRVESNDRELTVRTNTRLSTPEEFARIVLRRQGSTLVRLGDVARVEVGPRDDRSGFRADGKPAIGLGIVKQSTANTLDVAEAVRHALDTLRQSLPPDVRIEVSSDDSVFIDKSIEEVFLALGIALALVIGIVFVFLRSVRATLIPAVAVPVSITASFIILAALGYSINVLTLLAMVLAIGLVVDDAIIVLENISRRIEHGEPPLVAAYLGSRQIGFAVVATTAVLTAVFVPISFLQGNIGRLFAEFGITVASSVLFSALIALTLTPAMCSRLLRPANEETWLHKVTEHGFELLNRGYKATLGFALGAPLLVCAIAVALSLSAVALLQGLPQEFVPTEDRGRVVISATGPEGSSLEYTSAQLARIEATLTPYVEAEDITRLLAILAPSWGPTGVNRVTVVGQMKPWEERTRSQQDVVRELGAKLAGIPGIRAVAINPSGLARGSGAPVRFVIGGNTYEELAQWRDRLDDRLRNSPVLRNLQADYDETKPELRVAIDRNRAADLGISIRAIGETLEAMFGSVAVTRYEDDGEEYDVVLQARPEDRQTPRDLSNIFVRASGGTLVPLTSLVKLQDVAGPASLGRFDRVRAITFTASLADDATLGDAVTEIRAAVADVLPVEARLSWDGDTREFLESSASLYITFGTALLIVFLVLAAQFESFVHPVTILLTVPLAIFGALGSVALLGMTVNIYTQIGMVMLIGLTAKNAILIVEFANQLRDEGLDVLEAVREAAATRLRPILMTSIATALGALPLAIATGAGAESRQAIGVVIFGGVMVSTLLSLFLVPVIYRALARYTSPASRTSKELERQLLVHRSEGSSPAE</sequence>
<evidence type="ECO:0000256" key="5">
    <source>
        <dbReference type="ARBA" id="ARBA00022692"/>
    </source>
</evidence>
<feature type="transmembrane region" description="Helical" evidence="8">
    <location>
        <begin position="954"/>
        <end position="976"/>
    </location>
</feature>
<dbReference type="InterPro" id="IPR027463">
    <property type="entry name" value="AcrB_DN_DC_subdom"/>
</dbReference>
<evidence type="ECO:0000313" key="9">
    <source>
        <dbReference type="EMBL" id="MBW8726085.1"/>
    </source>
</evidence>
<comment type="caution">
    <text evidence="9">The sequence shown here is derived from an EMBL/GenBank/DDBJ whole genome shotgun (WGS) entry which is preliminary data.</text>
</comment>
<evidence type="ECO:0000256" key="6">
    <source>
        <dbReference type="ARBA" id="ARBA00022989"/>
    </source>
</evidence>
<keyword evidence="4" id="KW-0997">Cell inner membrane</keyword>
<feature type="transmembrane region" description="Helical" evidence="8">
    <location>
        <begin position="853"/>
        <end position="872"/>
    </location>
</feature>
<dbReference type="Pfam" id="PF00873">
    <property type="entry name" value="ACR_tran"/>
    <property type="match status" value="1"/>
</dbReference>
<evidence type="ECO:0000256" key="7">
    <source>
        <dbReference type="ARBA" id="ARBA00023136"/>
    </source>
</evidence>
<feature type="transmembrane region" description="Helical" evidence="8">
    <location>
        <begin position="879"/>
        <end position="899"/>
    </location>
</feature>
<dbReference type="InterPro" id="IPR001036">
    <property type="entry name" value="Acrflvin-R"/>
</dbReference>
<keyword evidence="5 8" id="KW-0812">Transmembrane</keyword>